<gene>
    <name evidence="1" type="ORF">D5086_008908</name>
</gene>
<comment type="caution">
    <text evidence="1">The sequence shown here is derived from an EMBL/GenBank/DDBJ whole genome shotgun (WGS) entry which is preliminary data.</text>
</comment>
<reference evidence="1 2" key="1">
    <citation type="journal article" date="2024" name="Plant Biotechnol. J.">
        <title>Genome and CRISPR/Cas9 system of a widespread forest tree (Populus alba) in the world.</title>
        <authorList>
            <person name="Liu Y.J."/>
            <person name="Jiang P.F."/>
            <person name="Han X.M."/>
            <person name="Li X.Y."/>
            <person name="Wang H.M."/>
            <person name="Wang Y.J."/>
            <person name="Wang X.X."/>
            <person name="Zeng Q.Y."/>
        </authorList>
    </citation>
    <scope>NUCLEOTIDE SEQUENCE [LARGE SCALE GENOMIC DNA]</scope>
    <source>
        <strain evidence="2">cv. PAL-ZL1</strain>
    </source>
</reference>
<dbReference type="EMBL" id="RCHU02000004">
    <property type="protein sequence ID" value="KAL3597271.1"/>
    <property type="molecule type" value="Genomic_DNA"/>
</dbReference>
<organism evidence="1 2">
    <name type="scientific">Populus alba</name>
    <name type="common">White poplar</name>
    <dbReference type="NCBI Taxonomy" id="43335"/>
    <lineage>
        <taxon>Eukaryota</taxon>
        <taxon>Viridiplantae</taxon>
        <taxon>Streptophyta</taxon>
        <taxon>Embryophyta</taxon>
        <taxon>Tracheophyta</taxon>
        <taxon>Spermatophyta</taxon>
        <taxon>Magnoliopsida</taxon>
        <taxon>eudicotyledons</taxon>
        <taxon>Gunneridae</taxon>
        <taxon>Pentapetalae</taxon>
        <taxon>rosids</taxon>
        <taxon>fabids</taxon>
        <taxon>Malpighiales</taxon>
        <taxon>Salicaceae</taxon>
        <taxon>Saliceae</taxon>
        <taxon>Populus</taxon>
    </lineage>
</organism>
<evidence type="ECO:0000313" key="1">
    <source>
        <dbReference type="EMBL" id="KAL3597271.1"/>
    </source>
</evidence>
<evidence type="ECO:0000313" key="2">
    <source>
        <dbReference type="Proteomes" id="UP000309997"/>
    </source>
</evidence>
<protein>
    <submittedName>
        <fullName evidence="1">Uncharacterized protein</fullName>
    </submittedName>
</protein>
<name>A0ACC4CHR7_POPAL</name>
<proteinExistence type="predicted"/>
<sequence length="229" mass="25411">MVHDDDDDDDDLDKQGVLSSSAEAIQYSFCMRCHPQSFSPEHHNGEDCQLQKCLGFSLQFHGQLMLSRNNHKSCSTVLRPLVKSVSLQGCPSFSERFTVLNGPILFRKVANQFALNPKKQRIKTPLLYERVSTRSLSPSKSIFHVMTIAHVHGGILRPLLTRGIFLSCDSSIALVKMESCKNALTSCEAVLVIWGLDVSVYFLRSCLSSIIACSSLLLERIPLLSGPIS</sequence>
<keyword evidence="2" id="KW-1185">Reference proteome</keyword>
<dbReference type="Proteomes" id="UP000309997">
    <property type="component" value="Unassembled WGS sequence"/>
</dbReference>
<accession>A0ACC4CHR7</accession>